<dbReference type="RefSeq" id="WP_092791375.1">
    <property type="nucleotide sequence ID" value="NZ_FOPC01000006.1"/>
</dbReference>
<dbReference type="STRING" id="435880.SAMN04487988_106234"/>
<protein>
    <recommendedName>
        <fullName evidence="3">DUF2490 domain-containing protein</fullName>
    </recommendedName>
</protein>
<dbReference type="EMBL" id="FOPC01000006">
    <property type="protein sequence ID" value="SFG68898.1"/>
    <property type="molecule type" value="Genomic_DNA"/>
</dbReference>
<name>A0A1I2TVI3_9BACT</name>
<dbReference type="Proteomes" id="UP000199642">
    <property type="component" value="Unassembled WGS sequence"/>
</dbReference>
<dbReference type="OrthoDB" id="1118734at2"/>
<evidence type="ECO:0000313" key="2">
    <source>
        <dbReference type="Proteomes" id="UP000199642"/>
    </source>
</evidence>
<sequence length="230" mass="27027">MLKKLSILIYFLIFPFGIFAQSNPDLGAWYMYFGNYRFQDSPWAIHGEAQYRNHNIIGDLEQLLLRTGLQYNLENGAASFLAGYGSITTQSPGEINNGFHESRIYQEVILRQKVNRVGIMHRYRYEQRWVENSPIRTRFRYAIFVNFPLNQKELHEAGSWYLQVYDELFINGEKLNDTVKFFDRNRLYAGLGYRFNPNLALQVGLLDQSTDASSKLQLQFSLFQQLYSKK</sequence>
<gene>
    <name evidence="1" type="ORF">SAMN04487988_106234</name>
</gene>
<evidence type="ECO:0008006" key="3">
    <source>
        <dbReference type="Google" id="ProtNLM"/>
    </source>
</evidence>
<keyword evidence="2" id="KW-1185">Reference proteome</keyword>
<organism evidence="1 2">
    <name type="scientific">Algoriphagus hitonicola</name>
    <dbReference type="NCBI Taxonomy" id="435880"/>
    <lineage>
        <taxon>Bacteria</taxon>
        <taxon>Pseudomonadati</taxon>
        <taxon>Bacteroidota</taxon>
        <taxon>Cytophagia</taxon>
        <taxon>Cytophagales</taxon>
        <taxon>Cyclobacteriaceae</taxon>
        <taxon>Algoriphagus</taxon>
    </lineage>
</organism>
<evidence type="ECO:0000313" key="1">
    <source>
        <dbReference type="EMBL" id="SFG68898.1"/>
    </source>
</evidence>
<dbReference type="Pfam" id="PF10677">
    <property type="entry name" value="DUF2490"/>
    <property type="match status" value="1"/>
</dbReference>
<proteinExistence type="predicted"/>
<reference evidence="2" key="1">
    <citation type="submission" date="2016-10" db="EMBL/GenBank/DDBJ databases">
        <authorList>
            <person name="Varghese N."/>
            <person name="Submissions S."/>
        </authorList>
    </citation>
    <scope>NUCLEOTIDE SEQUENCE [LARGE SCALE GENOMIC DNA]</scope>
    <source>
        <strain evidence="2">DSM 19315</strain>
    </source>
</reference>
<dbReference type="AlphaFoldDB" id="A0A1I2TVI3"/>
<accession>A0A1I2TVI3</accession>
<dbReference type="InterPro" id="IPR019619">
    <property type="entry name" value="DUF2490"/>
</dbReference>